<keyword evidence="4" id="KW-1185">Reference proteome</keyword>
<reference evidence="3 4" key="1">
    <citation type="submission" date="2018-06" db="EMBL/GenBank/DDBJ databases">
        <authorList>
            <consortium name="Pathogen Informatics"/>
            <person name="Doyle S."/>
        </authorList>
    </citation>
    <scope>NUCLEOTIDE SEQUENCE [LARGE SCALE GENOMIC DNA]</scope>
    <source>
        <strain evidence="3 4">NCTC11862</strain>
    </source>
</reference>
<evidence type="ECO:0000256" key="1">
    <source>
        <dbReference type="ARBA" id="ARBA00022679"/>
    </source>
</evidence>
<dbReference type="PANTHER" id="PTHR21015">
    <property type="entry name" value="UDP-N-ACETYLGLUCOSAMINE--N-ACETYLMURAMYL-(PENTAPEPTIDE) PYROPHOSPHORYL-UNDECAPRENOL N-ACETYLGLUCOSAMINE TRANSFERASE 1"/>
    <property type="match status" value="1"/>
</dbReference>
<protein>
    <submittedName>
        <fullName evidence="3">Undecaprenyldiphospho-muramoylpentapeptide beta-N- acetylglucosaminyltransferase</fullName>
    </submittedName>
</protein>
<evidence type="ECO:0000313" key="4">
    <source>
        <dbReference type="Proteomes" id="UP000254467"/>
    </source>
</evidence>
<proteinExistence type="predicted"/>
<dbReference type="Gene3D" id="3.40.50.2000">
    <property type="entry name" value="Glycogen Phosphorylase B"/>
    <property type="match status" value="1"/>
</dbReference>
<dbReference type="SUPFAM" id="SSF53756">
    <property type="entry name" value="UDP-Glycosyltransferase/glycogen phosphorylase"/>
    <property type="match status" value="1"/>
</dbReference>
<evidence type="ECO:0000313" key="3">
    <source>
        <dbReference type="EMBL" id="STC68668.1"/>
    </source>
</evidence>
<dbReference type="Proteomes" id="UP000254467">
    <property type="component" value="Unassembled WGS sequence"/>
</dbReference>
<dbReference type="AlphaFoldDB" id="A0A376CLW2"/>
<name>A0A376CLW2_9CORY</name>
<dbReference type="InterPro" id="IPR007235">
    <property type="entry name" value="Glyco_trans_28_C"/>
</dbReference>
<organism evidence="3 4">
    <name type="scientific">Corynebacterium pilosum</name>
    <dbReference type="NCBI Taxonomy" id="35756"/>
    <lineage>
        <taxon>Bacteria</taxon>
        <taxon>Bacillati</taxon>
        <taxon>Actinomycetota</taxon>
        <taxon>Actinomycetes</taxon>
        <taxon>Mycobacteriales</taxon>
        <taxon>Corynebacteriaceae</taxon>
        <taxon>Corynebacterium</taxon>
    </lineage>
</organism>
<dbReference type="RefSeq" id="WP_018582170.1">
    <property type="nucleotide sequence ID" value="NZ_LDYD01000007.1"/>
</dbReference>
<evidence type="ECO:0000259" key="2">
    <source>
        <dbReference type="Pfam" id="PF04101"/>
    </source>
</evidence>
<dbReference type="EMBL" id="UFXQ01000001">
    <property type="protein sequence ID" value="STC68668.1"/>
    <property type="molecule type" value="Genomic_DNA"/>
</dbReference>
<sequence>MIGLYAHHQGSGHLRRCRSIQEALSGPAQILSSRPGADITLADDAGANIREHPELNAGETLHYAPYHHAGLRERMTTIADWINTHRPEAFYIDVSVEVAVFVRLMGVPVITLAMPGMRDDIPHQLGYAQAEAILAAWPDWVTTPPHLAPHAEALHPVGGISRLRPETGIDRDPHRVVVLAGAGGNDWDAATWEAVQRACPDYTFEFLGATNFVEDPTPHLQTAGVVVAAAGQNSIADLAVTNTPAIIIPQHRPFDEQHATAQVLDEEGLAVVVDTFPAPESWPALIQRAQQRPIRWERWQCEGAARRAARVIEEVGQRCARQ</sequence>
<dbReference type="STRING" id="35756.GCA_001044155_01836"/>
<dbReference type="PANTHER" id="PTHR21015:SF22">
    <property type="entry name" value="GLYCOSYLTRANSFERASE"/>
    <property type="match status" value="1"/>
</dbReference>
<dbReference type="GO" id="GO:0016758">
    <property type="term" value="F:hexosyltransferase activity"/>
    <property type="evidence" value="ECO:0007669"/>
    <property type="project" value="InterPro"/>
</dbReference>
<keyword evidence="1 3" id="KW-0808">Transferase</keyword>
<accession>A0A376CLW2</accession>
<dbReference type="Pfam" id="PF04101">
    <property type="entry name" value="Glyco_tran_28_C"/>
    <property type="match status" value="1"/>
</dbReference>
<feature type="domain" description="Glycosyl transferase family 28 C-terminal" evidence="2">
    <location>
        <begin position="203"/>
        <end position="278"/>
    </location>
</feature>
<gene>
    <name evidence="3" type="ORF">NCTC11862_00430</name>
</gene>
<dbReference type="OrthoDB" id="9809594at2"/>